<sequence>MYFAICVLHIGNLGRKCSVVFQNSSRVSGAIEFYVDACCRIDLRSCSRLFRSWVILHLLYLFACTHLPILCKNYSVFWLHTFYLIVSLRPCKTVSYLSLIVRL</sequence>
<keyword evidence="2" id="KW-1185">Reference proteome</keyword>
<evidence type="ECO:0000313" key="2">
    <source>
        <dbReference type="Proteomes" id="UP000036681"/>
    </source>
</evidence>
<evidence type="ECO:0000256" key="1">
    <source>
        <dbReference type="SAM" id="Phobius"/>
    </source>
</evidence>
<keyword evidence="1" id="KW-0812">Transmembrane</keyword>
<dbReference type="Proteomes" id="UP000036681">
    <property type="component" value="Unplaced"/>
</dbReference>
<dbReference type="AlphaFoldDB" id="A0A0M3HGJ4"/>
<name>A0A0M3HGJ4_ASCLU</name>
<keyword evidence="1" id="KW-0472">Membrane</keyword>
<organism evidence="2 3">
    <name type="scientific">Ascaris lumbricoides</name>
    <name type="common">Giant roundworm</name>
    <dbReference type="NCBI Taxonomy" id="6252"/>
    <lineage>
        <taxon>Eukaryota</taxon>
        <taxon>Metazoa</taxon>
        <taxon>Ecdysozoa</taxon>
        <taxon>Nematoda</taxon>
        <taxon>Chromadorea</taxon>
        <taxon>Rhabditida</taxon>
        <taxon>Spirurina</taxon>
        <taxon>Ascaridomorpha</taxon>
        <taxon>Ascaridoidea</taxon>
        <taxon>Ascarididae</taxon>
        <taxon>Ascaris</taxon>
    </lineage>
</organism>
<dbReference type="WBParaSite" id="ALUE_0000063901-mRNA-1">
    <property type="protein sequence ID" value="ALUE_0000063901-mRNA-1"/>
    <property type="gene ID" value="ALUE_0000063901"/>
</dbReference>
<reference evidence="3" key="1">
    <citation type="submission" date="2017-02" db="UniProtKB">
        <authorList>
            <consortium name="WormBaseParasite"/>
        </authorList>
    </citation>
    <scope>IDENTIFICATION</scope>
</reference>
<keyword evidence="1" id="KW-1133">Transmembrane helix</keyword>
<proteinExistence type="predicted"/>
<feature type="transmembrane region" description="Helical" evidence="1">
    <location>
        <begin position="50"/>
        <end position="70"/>
    </location>
</feature>
<accession>A0A0M3HGJ4</accession>
<protein>
    <submittedName>
        <fullName evidence="3">Secreted protein</fullName>
    </submittedName>
</protein>
<evidence type="ECO:0000313" key="3">
    <source>
        <dbReference type="WBParaSite" id="ALUE_0000063901-mRNA-1"/>
    </source>
</evidence>